<accession>A0ABU9CDU3</accession>
<reference evidence="2 3" key="1">
    <citation type="submission" date="2024-04" db="EMBL/GenBank/DDBJ databases">
        <title>Novel species of the genus Ideonella isolated from streams.</title>
        <authorList>
            <person name="Lu H."/>
        </authorList>
    </citation>
    <scope>NUCLEOTIDE SEQUENCE [LARGE SCALE GENOMIC DNA]</scope>
    <source>
        <strain evidence="2 3">DXS22W</strain>
    </source>
</reference>
<dbReference type="InterPro" id="IPR045748">
    <property type="entry name" value="DcaP"/>
</dbReference>
<dbReference type="Proteomes" id="UP001365405">
    <property type="component" value="Unassembled WGS sequence"/>
</dbReference>
<gene>
    <name evidence="2" type="ORF">AACH10_00185</name>
</gene>
<keyword evidence="3" id="KW-1185">Reference proteome</keyword>
<comment type="caution">
    <text evidence="2">The sequence shown here is derived from an EMBL/GenBank/DDBJ whole genome shotgun (WGS) entry which is preliminary data.</text>
</comment>
<organism evidence="2 3">
    <name type="scientific">Pseudaquabacterium inlustre</name>
    <dbReference type="NCBI Taxonomy" id="2984192"/>
    <lineage>
        <taxon>Bacteria</taxon>
        <taxon>Pseudomonadati</taxon>
        <taxon>Pseudomonadota</taxon>
        <taxon>Betaproteobacteria</taxon>
        <taxon>Burkholderiales</taxon>
        <taxon>Sphaerotilaceae</taxon>
        <taxon>Pseudaquabacterium</taxon>
    </lineage>
</organism>
<evidence type="ECO:0000256" key="1">
    <source>
        <dbReference type="SAM" id="SignalP"/>
    </source>
</evidence>
<feature type="signal peptide" evidence="1">
    <location>
        <begin position="1"/>
        <end position="25"/>
    </location>
</feature>
<feature type="chain" id="PRO_5045294399" evidence="1">
    <location>
        <begin position="26"/>
        <end position="428"/>
    </location>
</feature>
<dbReference type="Pfam" id="PF19577">
    <property type="entry name" value="DcaP"/>
    <property type="match status" value="1"/>
</dbReference>
<name>A0ABU9CDU3_9BURK</name>
<dbReference type="SUPFAM" id="SSF56935">
    <property type="entry name" value="Porins"/>
    <property type="match status" value="1"/>
</dbReference>
<dbReference type="EMBL" id="JBBUTH010000001">
    <property type="protein sequence ID" value="MEK8048652.1"/>
    <property type="molecule type" value="Genomic_DNA"/>
</dbReference>
<evidence type="ECO:0000313" key="2">
    <source>
        <dbReference type="EMBL" id="MEK8048652.1"/>
    </source>
</evidence>
<evidence type="ECO:0000313" key="3">
    <source>
        <dbReference type="Proteomes" id="UP001365405"/>
    </source>
</evidence>
<sequence>MNLFKPTLTAVAAVLALAAAAPALAQANPLDELREEVRKLRAELEALKKDRAATPAVKPADASGWGERIEQLELKSKDAVTLGDIGGGFRLPGSETSIRLYGYAEAHAIHDIKVWSGSDNFTDLTFQGATGAKGRTKFTAETSRFGFETSTPTAQGTFNTKLEMDFYAYSNGNGNRNRLRLRHAYGEYAGFLVGQTWSTFMDLDNLPETVDFNGPIGAPFSRRTMVRYTYGMPQDGMKFTVAMEDPEDQFGGGSANERMPQLVARFDKSFDWGAVNLRGLAHEKRSDTQTKRGYGFGVGGSYKLTDKDLLMGQYTQVDGDFDQLYGSNAYAIDATDGKITFDRNRGLVLGYAKTFSDQLRGTLAFGMNKGRVEAAVDNRRLTQWHLNLIYSPIKNVELGGELVLGERKTFAGDVAKMQRVDLMGRYSF</sequence>
<protein>
    <submittedName>
        <fullName evidence="2">DcaP family trimeric outer membrane transporter</fullName>
    </submittedName>
</protein>
<dbReference type="RefSeq" id="WP_341408332.1">
    <property type="nucleotide sequence ID" value="NZ_JBBUTH010000001.1"/>
</dbReference>
<proteinExistence type="predicted"/>
<keyword evidence="1" id="KW-0732">Signal</keyword>